<evidence type="ECO:0000313" key="2">
    <source>
        <dbReference type="Proteomes" id="UP000594638"/>
    </source>
</evidence>
<gene>
    <name evidence="1" type="ORF">OLEA9_A026233</name>
</gene>
<accession>A0A8S0S864</accession>
<name>A0A8S0S864_OLEEU</name>
<proteinExistence type="predicted"/>
<dbReference type="AlphaFoldDB" id="A0A8S0S864"/>
<organism evidence="1 2">
    <name type="scientific">Olea europaea subsp. europaea</name>
    <dbReference type="NCBI Taxonomy" id="158383"/>
    <lineage>
        <taxon>Eukaryota</taxon>
        <taxon>Viridiplantae</taxon>
        <taxon>Streptophyta</taxon>
        <taxon>Embryophyta</taxon>
        <taxon>Tracheophyta</taxon>
        <taxon>Spermatophyta</taxon>
        <taxon>Magnoliopsida</taxon>
        <taxon>eudicotyledons</taxon>
        <taxon>Gunneridae</taxon>
        <taxon>Pentapetalae</taxon>
        <taxon>asterids</taxon>
        <taxon>lamiids</taxon>
        <taxon>Lamiales</taxon>
        <taxon>Oleaceae</taxon>
        <taxon>Oleeae</taxon>
        <taxon>Olea</taxon>
    </lineage>
</organism>
<dbReference type="EMBL" id="CACTIH010003915">
    <property type="protein sequence ID" value="CAA2987315.1"/>
    <property type="molecule type" value="Genomic_DNA"/>
</dbReference>
<comment type="caution">
    <text evidence="1">The sequence shown here is derived from an EMBL/GenBank/DDBJ whole genome shotgun (WGS) entry which is preliminary data.</text>
</comment>
<keyword evidence="2" id="KW-1185">Reference proteome</keyword>
<reference evidence="1 2" key="1">
    <citation type="submission" date="2019-12" db="EMBL/GenBank/DDBJ databases">
        <authorList>
            <person name="Alioto T."/>
            <person name="Alioto T."/>
            <person name="Gomez Garrido J."/>
        </authorList>
    </citation>
    <scope>NUCLEOTIDE SEQUENCE [LARGE SCALE GENOMIC DNA]</scope>
</reference>
<evidence type="ECO:0000313" key="1">
    <source>
        <dbReference type="EMBL" id="CAA2987315.1"/>
    </source>
</evidence>
<protein>
    <submittedName>
        <fullName evidence="1">Uncharacterized protein</fullName>
    </submittedName>
</protein>
<dbReference type="Gramene" id="OE9A026233T1">
    <property type="protein sequence ID" value="OE9A026233C1"/>
    <property type="gene ID" value="OE9A026233"/>
</dbReference>
<sequence length="97" mass="10334">MWVLGGPAPLQENGADYEDLCSQVPQPRNATVVKTSASRWLWSCGSFCWWFANGGGSGVGSGDVGDCSTHKWWYDAAAEVARHSNVVDGGVEVGGMR</sequence>
<dbReference type="Proteomes" id="UP000594638">
    <property type="component" value="Unassembled WGS sequence"/>
</dbReference>